<evidence type="ECO:0000313" key="3">
    <source>
        <dbReference type="Proteomes" id="UP000233534"/>
    </source>
</evidence>
<keyword evidence="3" id="KW-1185">Reference proteome</keyword>
<feature type="transmembrane region" description="Helical" evidence="1">
    <location>
        <begin position="37"/>
        <end position="56"/>
    </location>
</feature>
<organism evidence="2 3">
    <name type="scientific">Acetivibrio saccincola</name>
    <dbReference type="NCBI Taxonomy" id="1677857"/>
    <lineage>
        <taxon>Bacteria</taxon>
        <taxon>Bacillati</taxon>
        <taxon>Bacillota</taxon>
        <taxon>Clostridia</taxon>
        <taxon>Eubacteriales</taxon>
        <taxon>Oscillospiraceae</taxon>
        <taxon>Acetivibrio</taxon>
    </lineage>
</organism>
<sequence>MLRLVIKDILIQKKTFIGALIYLIFVIFAFQGLEGNAYTAAIVAFSYLMVMGAFGHDDKNKSDIMLNSLPIKRKNIVMAKYISLFAYITIGTLAFIAVNSLVSVSNINIKTYPVTLESIISAIFAISLLNSISFPLMFKLGFTKSRVFNMILFLSIFFAAPYVVKFFSKPESAFAVKIINFLKNQSDIAIVSGLLAASFIILLISYLISVKMYKGREF</sequence>
<dbReference type="KEGG" id="hsc:HVS_08660"/>
<proteinExistence type="predicted"/>
<feature type="transmembrane region" description="Helical" evidence="1">
    <location>
        <begin position="77"/>
        <end position="98"/>
    </location>
</feature>
<accession>A0A2K9EQ58</accession>
<keyword evidence="1" id="KW-0472">Membrane</keyword>
<dbReference type="PANTHER" id="PTHR41309">
    <property type="entry name" value="MEMBRANE PROTEIN-RELATED"/>
    <property type="match status" value="1"/>
</dbReference>
<feature type="transmembrane region" description="Helical" evidence="1">
    <location>
        <begin position="150"/>
        <end position="168"/>
    </location>
</feature>
<feature type="transmembrane region" description="Helical" evidence="1">
    <location>
        <begin position="15"/>
        <end position="31"/>
    </location>
</feature>
<feature type="transmembrane region" description="Helical" evidence="1">
    <location>
        <begin position="118"/>
        <end position="138"/>
    </location>
</feature>
<dbReference type="Pfam" id="PF13346">
    <property type="entry name" value="ABC2_membrane_5"/>
    <property type="match status" value="1"/>
</dbReference>
<protein>
    <recommendedName>
        <fullName evidence="4">ABC-2 family transporter protein</fullName>
    </recommendedName>
</protein>
<dbReference type="EMBL" id="CP025197">
    <property type="protein sequence ID" value="AUG57640.1"/>
    <property type="molecule type" value="Genomic_DNA"/>
</dbReference>
<reference evidence="2 3" key="1">
    <citation type="submission" date="2017-12" db="EMBL/GenBank/DDBJ databases">
        <title>Complete genome sequence of Herbivorax saccincola GGR1, a novel Cellulosome-producing hydrolytic bacterium in a thermophilic biogas plant, established by Illumina and Nanopore MinION sequencing.</title>
        <authorList>
            <person name="Pechtl A."/>
            <person name="Ruckert C."/>
            <person name="Koeck D.E."/>
            <person name="Maus I."/>
            <person name="Winkler A."/>
            <person name="Kalinowski J."/>
            <person name="Puhler A."/>
            <person name="Schwarz W.W."/>
            <person name="Zverlov V.V."/>
            <person name="Schluter A."/>
            <person name="Liebl W."/>
        </authorList>
    </citation>
    <scope>NUCLEOTIDE SEQUENCE [LARGE SCALE GENOMIC DNA]</scope>
    <source>
        <strain evidence="3">SR1</strain>
    </source>
</reference>
<evidence type="ECO:0000256" key="1">
    <source>
        <dbReference type="SAM" id="Phobius"/>
    </source>
</evidence>
<name>A0A2K9EQ58_9FIRM</name>
<keyword evidence="1" id="KW-1133">Transmembrane helix</keyword>
<dbReference type="Proteomes" id="UP000233534">
    <property type="component" value="Chromosome"/>
</dbReference>
<keyword evidence="1" id="KW-0812">Transmembrane</keyword>
<dbReference type="RefSeq" id="WP_101301211.1">
    <property type="nucleotide sequence ID" value="NZ_CP025197.1"/>
</dbReference>
<evidence type="ECO:0000313" key="2">
    <source>
        <dbReference type="EMBL" id="AUG57640.1"/>
    </source>
</evidence>
<evidence type="ECO:0008006" key="4">
    <source>
        <dbReference type="Google" id="ProtNLM"/>
    </source>
</evidence>
<dbReference type="AlphaFoldDB" id="A0A2K9EQ58"/>
<dbReference type="PANTHER" id="PTHR41309:SF2">
    <property type="entry name" value="MEMBRANE PROTEIN"/>
    <property type="match status" value="1"/>
</dbReference>
<feature type="transmembrane region" description="Helical" evidence="1">
    <location>
        <begin position="188"/>
        <end position="208"/>
    </location>
</feature>
<dbReference type="InterPro" id="IPR025699">
    <property type="entry name" value="ABC2_memb-like"/>
</dbReference>
<gene>
    <name evidence="2" type="ORF">HVS_08660</name>
</gene>